<accession>A0A5J5DA04</accession>
<sequence>MISLLAPIMDQIPLQAPVGRSILIPCSLPANSSESLKWFYWQEDQSHDVLFYWNPSGKTEIPDKYRDRVEAFNTELSSGNISVRLNDVVVVDDKKTFYASVGWTGGPNPCDPCCESTLQVSAPYQDLVLTVNETTKNATCTARGGYPRPRVSWTGQNKSGSAQLHGALTELLQDPTEKTFSVESSVSVKDLQSVTCLIYNPHSNQTIRKNVEIYVSGESQTQNHWVFVTLAISAILVLLLWLFRKYIPWRICFGCTVNIPAAAAAADATGADDDDDAAEDEVTADDENAADDDDIAAADDDDAVAADDAAEDDVIADDDDIAADDDDDAVAADDAAEDDVIADDDDIAAGADDDDDDAAAAEDDVTDDDDAVAADDDAAAAEGETK</sequence>
<dbReference type="PANTHER" id="PTHR25466:SF9">
    <property type="entry name" value="FIBRONECTIN TYPE-III DOMAIN-CONTAINING PROTEIN"/>
    <property type="match status" value="1"/>
</dbReference>
<dbReference type="InterPro" id="IPR053896">
    <property type="entry name" value="BTN3A2-like_Ig-C"/>
</dbReference>
<evidence type="ECO:0000256" key="1">
    <source>
        <dbReference type="ARBA" id="ARBA00004251"/>
    </source>
</evidence>
<evidence type="ECO:0000256" key="11">
    <source>
        <dbReference type="SAM" id="MobiDB-lite"/>
    </source>
</evidence>
<dbReference type="GO" id="GO:0007166">
    <property type="term" value="P:cell surface receptor signaling pathway"/>
    <property type="evidence" value="ECO:0007669"/>
    <property type="project" value="TreeGrafter"/>
</dbReference>
<evidence type="ECO:0000256" key="5">
    <source>
        <dbReference type="ARBA" id="ARBA00022989"/>
    </source>
</evidence>
<feature type="transmembrane region" description="Helical" evidence="12">
    <location>
        <begin position="225"/>
        <end position="243"/>
    </location>
</feature>
<feature type="region of interest" description="Disordered" evidence="11">
    <location>
        <begin position="270"/>
        <end position="386"/>
    </location>
</feature>
<reference evidence="14 15" key="1">
    <citation type="submission" date="2019-08" db="EMBL/GenBank/DDBJ databases">
        <title>A chromosome-level genome assembly, high-density linkage maps, and genome scans reveal the genomic architecture of hybrid incompatibilities underlying speciation via character displacement in darters (Percidae: Etheostominae).</title>
        <authorList>
            <person name="Moran R.L."/>
            <person name="Catchen J.M."/>
            <person name="Fuller R.C."/>
        </authorList>
    </citation>
    <scope>NUCLEOTIDE SEQUENCE [LARGE SCALE GENOMIC DNA]</scope>
    <source>
        <strain evidence="14">EspeVRDwgs_2016</strain>
        <tissue evidence="14">Muscle</tissue>
    </source>
</reference>
<dbReference type="Pfam" id="PF22705">
    <property type="entry name" value="C2-set_3"/>
    <property type="match status" value="1"/>
</dbReference>
<keyword evidence="2" id="KW-1003">Cell membrane</keyword>
<feature type="domain" description="Ig-like" evidence="13">
    <location>
        <begin position="112"/>
        <end position="212"/>
    </location>
</feature>
<keyword evidence="15" id="KW-1185">Reference proteome</keyword>
<comment type="caution">
    <text evidence="14">The sequence shown here is derived from an EMBL/GenBank/DDBJ whole genome shotgun (WGS) entry which is preliminary data.</text>
</comment>
<evidence type="ECO:0000256" key="3">
    <source>
        <dbReference type="ARBA" id="ARBA00022692"/>
    </source>
</evidence>
<dbReference type="SUPFAM" id="SSF48726">
    <property type="entry name" value="Immunoglobulin"/>
    <property type="match status" value="2"/>
</dbReference>
<evidence type="ECO:0000256" key="12">
    <source>
        <dbReference type="SAM" id="Phobius"/>
    </source>
</evidence>
<evidence type="ECO:0000256" key="2">
    <source>
        <dbReference type="ARBA" id="ARBA00022475"/>
    </source>
</evidence>
<evidence type="ECO:0000259" key="13">
    <source>
        <dbReference type="PROSITE" id="PS50835"/>
    </source>
</evidence>
<keyword evidence="8" id="KW-0675">Receptor</keyword>
<evidence type="ECO:0000256" key="9">
    <source>
        <dbReference type="ARBA" id="ARBA00023180"/>
    </source>
</evidence>
<keyword evidence="4" id="KW-0732">Signal</keyword>
<evidence type="ECO:0000256" key="10">
    <source>
        <dbReference type="ARBA" id="ARBA00023319"/>
    </source>
</evidence>
<dbReference type="PROSITE" id="PS50835">
    <property type="entry name" value="IG_LIKE"/>
    <property type="match status" value="1"/>
</dbReference>
<keyword evidence="7" id="KW-1015">Disulfide bond</keyword>
<feature type="compositionally biased region" description="Acidic residues" evidence="11">
    <location>
        <begin position="270"/>
        <end position="379"/>
    </location>
</feature>
<dbReference type="PANTHER" id="PTHR25466">
    <property type="entry name" value="T-LYMPHOCYTE ACTIVATION ANTIGEN"/>
    <property type="match status" value="1"/>
</dbReference>
<dbReference type="AlphaFoldDB" id="A0A5J5DA04"/>
<dbReference type="GO" id="GO:0042130">
    <property type="term" value="P:negative regulation of T cell proliferation"/>
    <property type="evidence" value="ECO:0007669"/>
    <property type="project" value="TreeGrafter"/>
</dbReference>
<dbReference type="GO" id="GO:0006955">
    <property type="term" value="P:immune response"/>
    <property type="evidence" value="ECO:0007669"/>
    <property type="project" value="TreeGrafter"/>
</dbReference>
<dbReference type="GO" id="GO:0071222">
    <property type="term" value="P:cellular response to lipopolysaccharide"/>
    <property type="evidence" value="ECO:0007669"/>
    <property type="project" value="TreeGrafter"/>
</dbReference>
<dbReference type="GO" id="GO:0031295">
    <property type="term" value="P:T cell costimulation"/>
    <property type="evidence" value="ECO:0007669"/>
    <property type="project" value="TreeGrafter"/>
</dbReference>
<keyword evidence="10" id="KW-0393">Immunoglobulin domain</keyword>
<evidence type="ECO:0000256" key="6">
    <source>
        <dbReference type="ARBA" id="ARBA00023136"/>
    </source>
</evidence>
<keyword evidence="3 12" id="KW-0812">Transmembrane</keyword>
<dbReference type="Gene3D" id="2.60.40.10">
    <property type="entry name" value="Immunoglobulins"/>
    <property type="match status" value="2"/>
</dbReference>
<proteinExistence type="predicted"/>
<keyword evidence="5 12" id="KW-1133">Transmembrane helix</keyword>
<dbReference type="Proteomes" id="UP000327493">
    <property type="component" value="Chromosome 11"/>
</dbReference>
<dbReference type="GO" id="GO:0042102">
    <property type="term" value="P:positive regulation of T cell proliferation"/>
    <property type="evidence" value="ECO:0007669"/>
    <property type="project" value="TreeGrafter"/>
</dbReference>
<gene>
    <name evidence="14" type="ORF">FQN60_001635</name>
</gene>
<dbReference type="GO" id="GO:0009897">
    <property type="term" value="C:external side of plasma membrane"/>
    <property type="evidence" value="ECO:0007669"/>
    <property type="project" value="TreeGrafter"/>
</dbReference>
<dbReference type="EMBL" id="VOFY01000011">
    <property type="protein sequence ID" value="KAA8588441.1"/>
    <property type="molecule type" value="Genomic_DNA"/>
</dbReference>
<protein>
    <recommendedName>
        <fullName evidence="13">Ig-like domain-containing protein</fullName>
    </recommendedName>
</protein>
<evidence type="ECO:0000313" key="15">
    <source>
        <dbReference type="Proteomes" id="UP000327493"/>
    </source>
</evidence>
<feature type="non-terminal residue" evidence="14">
    <location>
        <position position="386"/>
    </location>
</feature>
<evidence type="ECO:0000256" key="8">
    <source>
        <dbReference type="ARBA" id="ARBA00023170"/>
    </source>
</evidence>
<dbReference type="InterPro" id="IPR036179">
    <property type="entry name" value="Ig-like_dom_sf"/>
</dbReference>
<keyword evidence="9" id="KW-0325">Glycoprotein</keyword>
<organism evidence="14 15">
    <name type="scientific">Etheostoma spectabile</name>
    <name type="common">orangethroat darter</name>
    <dbReference type="NCBI Taxonomy" id="54343"/>
    <lineage>
        <taxon>Eukaryota</taxon>
        <taxon>Metazoa</taxon>
        <taxon>Chordata</taxon>
        <taxon>Craniata</taxon>
        <taxon>Vertebrata</taxon>
        <taxon>Euteleostomi</taxon>
        <taxon>Actinopterygii</taxon>
        <taxon>Neopterygii</taxon>
        <taxon>Teleostei</taxon>
        <taxon>Neoteleostei</taxon>
        <taxon>Acanthomorphata</taxon>
        <taxon>Eupercaria</taxon>
        <taxon>Perciformes</taxon>
        <taxon>Percoidei</taxon>
        <taxon>Percidae</taxon>
        <taxon>Etheostomatinae</taxon>
        <taxon>Etheostoma</taxon>
    </lineage>
</organism>
<dbReference type="InterPro" id="IPR013783">
    <property type="entry name" value="Ig-like_fold"/>
</dbReference>
<evidence type="ECO:0000256" key="4">
    <source>
        <dbReference type="ARBA" id="ARBA00022729"/>
    </source>
</evidence>
<evidence type="ECO:0000256" key="7">
    <source>
        <dbReference type="ARBA" id="ARBA00023157"/>
    </source>
</evidence>
<dbReference type="InterPro" id="IPR051713">
    <property type="entry name" value="T-cell_Activation_Regulation"/>
</dbReference>
<comment type="subcellular location">
    <subcellularLocation>
        <location evidence="1">Cell membrane</location>
        <topology evidence="1">Single-pass type I membrane protein</topology>
    </subcellularLocation>
</comment>
<evidence type="ECO:0000313" key="14">
    <source>
        <dbReference type="EMBL" id="KAA8588441.1"/>
    </source>
</evidence>
<keyword evidence="6 12" id="KW-0472">Membrane</keyword>
<dbReference type="InterPro" id="IPR007110">
    <property type="entry name" value="Ig-like_dom"/>
</dbReference>
<name>A0A5J5DA04_9PERO</name>